<dbReference type="NCBIfam" id="TIGR00156">
    <property type="entry name" value="YgiW/YdeI family stress tolerance OB fold protein"/>
    <property type="match status" value="1"/>
</dbReference>
<evidence type="ECO:0000313" key="5">
    <source>
        <dbReference type="Proteomes" id="UP000229329"/>
    </source>
</evidence>
<proteinExistence type="predicted"/>
<dbReference type="InterPro" id="IPR036700">
    <property type="entry name" value="BOBF_sf"/>
</dbReference>
<organism evidence="4 5">
    <name type="scientific">Conservatibacter flavescens</name>
    <dbReference type="NCBI Taxonomy" id="28161"/>
    <lineage>
        <taxon>Bacteria</taxon>
        <taxon>Pseudomonadati</taxon>
        <taxon>Pseudomonadota</taxon>
        <taxon>Gammaproteobacteria</taxon>
        <taxon>Pasteurellales</taxon>
        <taxon>Pasteurellaceae</taxon>
        <taxon>Conservatibacter</taxon>
    </lineage>
</organism>
<feature type="signal peptide" evidence="3">
    <location>
        <begin position="1"/>
        <end position="19"/>
    </location>
</feature>
<feature type="region of interest" description="Disordered" evidence="2">
    <location>
        <begin position="21"/>
        <end position="48"/>
    </location>
</feature>
<feature type="chain" id="PRO_5014876663" evidence="3">
    <location>
        <begin position="20"/>
        <end position="138"/>
    </location>
</feature>
<keyword evidence="5" id="KW-1185">Reference proteome</keyword>
<gene>
    <name evidence="4" type="ORF">CVP05_07880</name>
</gene>
<dbReference type="NCBIfam" id="NF033674">
    <property type="entry name" value="stress_OB_fold"/>
    <property type="match status" value="1"/>
</dbReference>
<dbReference type="Pfam" id="PF04076">
    <property type="entry name" value="BOF"/>
    <property type="match status" value="1"/>
</dbReference>
<dbReference type="EMBL" id="PHHA01000018">
    <property type="protein sequence ID" value="PJG85165.1"/>
    <property type="molecule type" value="Genomic_DNA"/>
</dbReference>
<accession>A0A2M8S208</accession>
<dbReference type="Proteomes" id="UP000229329">
    <property type="component" value="Unassembled WGS sequence"/>
</dbReference>
<reference evidence="4 5" key="1">
    <citation type="submission" date="2017-11" db="EMBL/GenBank/DDBJ databases">
        <title>Reclassification of Bisgaard taxon 7 as Conservatibacter flavescens gen. nov., sp. nov.</title>
        <authorList>
            <person name="Christensen H."/>
        </authorList>
    </citation>
    <scope>NUCLEOTIDE SEQUENCE [LARGE SCALE GENOMIC DNA]</scope>
    <source>
        <strain evidence="4 5">7_4</strain>
    </source>
</reference>
<dbReference type="AlphaFoldDB" id="A0A2M8S208"/>
<dbReference type="RefSeq" id="WP_100289022.1">
    <property type="nucleotide sequence ID" value="NZ_PHHA01000018.1"/>
</dbReference>
<dbReference type="PANTHER" id="PTHR36571">
    <property type="entry name" value="PROTEIN YGIW"/>
    <property type="match status" value="1"/>
</dbReference>
<evidence type="ECO:0000256" key="3">
    <source>
        <dbReference type="SAM" id="SignalP"/>
    </source>
</evidence>
<dbReference type="InterPro" id="IPR016052">
    <property type="entry name" value="YgiW/YdeI"/>
</dbReference>
<protein>
    <submittedName>
        <fullName evidence="4">TIGR00156 family protein</fullName>
    </submittedName>
</protein>
<evidence type="ECO:0000256" key="2">
    <source>
        <dbReference type="SAM" id="MobiDB-lite"/>
    </source>
</evidence>
<dbReference type="Gene3D" id="2.40.50.200">
    <property type="entry name" value="Bacterial OB-fold"/>
    <property type="match status" value="1"/>
</dbReference>
<evidence type="ECO:0000313" key="4">
    <source>
        <dbReference type="EMBL" id="PJG85165.1"/>
    </source>
</evidence>
<dbReference type="PANTHER" id="PTHR36571:SF1">
    <property type="entry name" value="PROTEIN YGIW"/>
    <property type="match status" value="1"/>
</dbReference>
<comment type="caution">
    <text evidence="4">The sequence shown here is derived from an EMBL/GenBank/DDBJ whole genome shotgun (WGS) entry which is preliminary data.</text>
</comment>
<sequence length="138" mass="15208">MKKVILASVLALSTATVFAQGNQGGFQDPNRPAVHQKAERGSKHGGGFINSAQAVSKVAESNSWKDDQYVVLEGNITEQVGKDDFTFKDDTGSIEVEIDRRAWAGQTVSPTDRVKIYAEVDKSWNKIELEVNRVEKVK</sequence>
<name>A0A2M8S208_9PAST</name>
<dbReference type="InterPro" id="IPR005220">
    <property type="entry name" value="CarO-like"/>
</dbReference>
<evidence type="ECO:0000256" key="1">
    <source>
        <dbReference type="ARBA" id="ARBA00022729"/>
    </source>
</evidence>
<dbReference type="OrthoDB" id="598245at2"/>
<dbReference type="SUPFAM" id="SSF101756">
    <property type="entry name" value="Hypothetical protein YgiW"/>
    <property type="match status" value="1"/>
</dbReference>
<keyword evidence="1 3" id="KW-0732">Signal</keyword>